<accession>A0ABU3CI12</accession>
<protein>
    <submittedName>
        <fullName evidence="1">Uncharacterized protein</fullName>
    </submittedName>
</protein>
<dbReference type="EMBL" id="JAVRHO010000005">
    <property type="protein sequence ID" value="MDT0645994.1"/>
    <property type="molecule type" value="Genomic_DNA"/>
</dbReference>
<reference evidence="1 2" key="1">
    <citation type="submission" date="2023-09" db="EMBL/GenBank/DDBJ databases">
        <authorList>
            <person name="Rey-Velasco X."/>
        </authorList>
    </citation>
    <scope>NUCLEOTIDE SEQUENCE [LARGE SCALE GENOMIC DNA]</scope>
    <source>
        <strain evidence="1 2">F260</strain>
    </source>
</reference>
<evidence type="ECO:0000313" key="2">
    <source>
        <dbReference type="Proteomes" id="UP001245285"/>
    </source>
</evidence>
<keyword evidence="2" id="KW-1185">Reference proteome</keyword>
<evidence type="ECO:0000313" key="1">
    <source>
        <dbReference type="EMBL" id="MDT0645994.1"/>
    </source>
</evidence>
<dbReference type="RefSeq" id="WP_311494181.1">
    <property type="nucleotide sequence ID" value="NZ_JAVRHO010000005.1"/>
</dbReference>
<sequence length="78" mass="9168">METSELKEKLIARIESVSDKNLLSDMLKFLETNSTPDEIYKLSEEEFQAINVAREQIKNGESYTQTEIEKEVQKWLKE</sequence>
<proteinExistence type="predicted"/>
<gene>
    <name evidence="1" type="ORF">RM545_04770</name>
</gene>
<dbReference type="Proteomes" id="UP001245285">
    <property type="component" value="Unassembled WGS sequence"/>
</dbReference>
<name>A0ABU3CI12_9FLAO</name>
<comment type="caution">
    <text evidence="1">The sequence shown here is derived from an EMBL/GenBank/DDBJ whole genome shotgun (WGS) entry which is preliminary data.</text>
</comment>
<organism evidence="1 2">
    <name type="scientific">Autumnicola lenta</name>
    <dbReference type="NCBI Taxonomy" id="3075593"/>
    <lineage>
        <taxon>Bacteria</taxon>
        <taxon>Pseudomonadati</taxon>
        <taxon>Bacteroidota</taxon>
        <taxon>Flavobacteriia</taxon>
        <taxon>Flavobacteriales</taxon>
        <taxon>Flavobacteriaceae</taxon>
        <taxon>Autumnicola</taxon>
    </lineage>
</organism>